<dbReference type="InterPro" id="IPR007720">
    <property type="entry name" value="PigQ/GPI1"/>
</dbReference>
<dbReference type="PANTHER" id="PTHR21329:SF3">
    <property type="entry name" value="PHOSPHATIDYLINOSITOL N-ACETYLGLUCOSAMINYLTRANSFERASE SUBUNIT Q"/>
    <property type="match status" value="1"/>
</dbReference>
<evidence type="ECO:0000313" key="2">
    <source>
        <dbReference type="EMBL" id="MED6271279.1"/>
    </source>
</evidence>
<evidence type="ECO:0000256" key="1">
    <source>
        <dbReference type="SAM" id="MobiDB-lite"/>
    </source>
</evidence>
<organism evidence="2 3">
    <name type="scientific">Characodon lateralis</name>
    <dbReference type="NCBI Taxonomy" id="208331"/>
    <lineage>
        <taxon>Eukaryota</taxon>
        <taxon>Metazoa</taxon>
        <taxon>Chordata</taxon>
        <taxon>Craniata</taxon>
        <taxon>Vertebrata</taxon>
        <taxon>Euteleostomi</taxon>
        <taxon>Actinopterygii</taxon>
        <taxon>Neopterygii</taxon>
        <taxon>Teleostei</taxon>
        <taxon>Neoteleostei</taxon>
        <taxon>Acanthomorphata</taxon>
        <taxon>Ovalentaria</taxon>
        <taxon>Atherinomorphae</taxon>
        <taxon>Cyprinodontiformes</taxon>
        <taxon>Goodeidae</taxon>
        <taxon>Characodon</taxon>
    </lineage>
</organism>
<gene>
    <name evidence="2" type="ORF">CHARACLAT_018573</name>
</gene>
<dbReference type="EMBL" id="JAHUTJ010018023">
    <property type="protein sequence ID" value="MED6271279.1"/>
    <property type="molecule type" value="Genomic_DNA"/>
</dbReference>
<feature type="compositionally biased region" description="Basic and acidic residues" evidence="1">
    <location>
        <begin position="183"/>
        <end position="201"/>
    </location>
</feature>
<name>A0ABU7D8E3_9TELE</name>
<keyword evidence="3" id="KW-1185">Reference proteome</keyword>
<comment type="caution">
    <text evidence="2">The sequence shown here is derived from an EMBL/GenBank/DDBJ whole genome shotgun (WGS) entry which is preliminary data.</text>
</comment>
<protein>
    <recommendedName>
        <fullName evidence="4">Phosphatidylinositol N-acetylglucosaminyltransferase subunit Q</fullName>
    </recommendedName>
</protein>
<feature type="region of interest" description="Disordered" evidence="1">
    <location>
        <begin position="179"/>
        <end position="201"/>
    </location>
</feature>
<accession>A0ABU7D8E3</accession>
<feature type="region of interest" description="Disordered" evidence="1">
    <location>
        <begin position="133"/>
        <end position="156"/>
    </location>
</feature>
<feature type="compositionally biased region" description="Basic and acidic residues" evidence="1">
    <location>
        <begin position="137"/>
        <end position="147"/>
    </location>
</feature>
<evidence type="ECO:0000313" key="3">
    <source>
        <dbReference type="Proteomes" id="UP001352852"/>
    </source>
</evidence>
<dbReference type="Proteomes" id="UP001352852">
    <property type="component" value="Unassembled WGS sequence"/>
</dbReference>
<sequence>MEACRFTLRAADVMVLKIFFPQCCNRADSGLLVGRWISGHGSAVVLAVIHYPFIPGQVKQYIQQIQAQSGVELSVLGSWSLPKDGQEGMESFLKDLSTIFPKEPWLQISRQFGKTGFTCEVLSRDQICSKNSGEKVVPQKEKKKSEEDGGDGEQEDEEKVIFVHYEQRKVMLSQLHPIEIQDSESKSEPPSELRQVPRDDPTDFPLILFLMIEVVQAF</sequence>
<proteinExistence type="predicted"/>
<reference evidence="2 3" key="1">
    <citation type="submission" date="2021-06" db="EMBL/GenBank/DDBJ databases">
        <authorList>
            <person name="Palmer J.M."/>
        </authorList>
    </citation>
    <scope>NUCLEOTIDE SEQUENCE [LARGE SCALE GENOMIC DNA]</scope>
    <source>
        <strain evidence="2 3">CL_MEX2019</strain>
        <tissue evidence="2">Muscle</tissue>
    </source>
</reference>
<evidence type="ECO:0008006" key="4">
    <source>
        <dbReference type="Google" id="ProtNLM"/>
    </source>
</evidence>
<dbReference type="PANTHER" id="PTHR21329">
    <property type="entry name" value="PHOSPHATIDYLINOSITOL N-ACETYLGLUCOSAMINYLTRANSFERASE SUBUNIT Q-RELATED"/>
    <property type="match status" value="1"/>
</dbReference>